<gene>
    <name evidence="13" type="primary">CTSF</name>
</gene>
<reference evidence="13" key="1">
    <citation type="submission" date="2025-08" db="UniProtKB">
        <authorList>
            <consortium name="RefSeq"/>
        </authorList>
    </citation>
    <scope>IDENTIFICATION</scope>
    <source>
        <tissue evidence="13">Sperm</tissue>
    </source>
</reference>
<dbReference type="RefSeq" id="XP_032830292.1">
    <property type="nucleotide sequence ID" value="XM_032974401.1"/>
</dbReference>
<evidence type="ECO:0000313" key="13">
    <source>
        <dbReference type="RefSeq" id="XP_032830292.1"/>
    </source>
</evidence>
<dbReference type="InterPro" id="IPR013201">
    <property type="entry name" value="Prot_inhib_I29"/>
</dbReference>
<dbReference type="Pfam" id="PF00112">
    <property type="entry name" value="Peptidase_C1"/>
    <property type="match status" value="1"/>
</dbReference>
<evidence type="ECO:0000313" key="12">
    <source>
        <dbReference type="Proteomes" id="UP001318040"/>
    </source>
</evidence>
<dbReference type="Gene3D" id="3.90.70.10">
    <property type="entry name" value="Cysteine proteinases"/>
    <property type="match status" value="1"/>
</dbReference>
<dbReference type="InterPro" id="IPR000169">
    <property type="entry name" value="Pept_cys_AS"/>
</dbReference>
<sequence length="335" mass="37724">MAWSWMPLPLLWLSVNAGLLESSPLSQEHVDLLPAFKEFIWKHNKTYKDEGAEKMRYEVFRENWHRVQKLQETEQGSAVYGITKFSDLTEEEFRALHLNPVLSRPREVGLRQAQIPPGPIPPAFDWRDRGAVTEVKNQGECGSCWAFSVTGNIEGQWAIKKGSLLSLSEQELVDCDKLDYGCGGGLQMNAYKTIQELGGLMTESDYSYKGDMEQCGFSQAKVRAYINGSVSISSDEDEMAAWLVKHGPISIALNALGMQFYKHGIAHPWKILCWSWELNHAVLIVGYGTEKGVPFWIIKNSWGVGWGEEGYYRVFRGDGVCGLNKDCSSAVVDRE</sequence>
<comment type="similarity">
    <text evidence="1">Belongs to the peptidase C1 family.</text>
</comment>
<dbReference type="Proteomes" id="UP001318040">
    <property type="component" value="Chromosome 53"/>
</dbReference>
<keyword evidence="7" id="KW-1015">Disulfide bond</keyword>
<evidence type="ECO:0000256" key="2">
    <source>
        <dbReference type="ARBA" id="ARBA00022670"/>
    </source>
</evidence>
<evidence type="ECO:0000256" key="6">
    <source>
        <dbReference type="ARBA" id="ARBA00023145"/>
    </source>
</evidence>
<dbReference type="InterPro" id="IPR013128">
    <property type="entry name" value="Peptidase_C1A"/>
</dbReference>
<organism evidence="12 13">
    <name type="scientific">Petromyzon marinus</name>
    <name type="common">Sea lamprey</name>
    <dbReference type="NCBI Taxonomy" id="7757"/>
    <lineage>
        <taxon>Eukaryota</taxon>
        <taxon>Metazoa</taxon>
        <taxon>Chordata</taxon>
        <taxon>Craniata</taxon>
        <taxon>Vertebrata</taxon>
        <taxon>Cyclostomata</taxon>
        <taxon>Hyperoartia</taxon>
        <taxon>Petromyzontiformes</taxon>
        <taxon>Petromyzontidae</taxon>
        <taxon>Petromyzon</taxon>
    </lineage>
</organism>
<dbReference type="PRINTS" id="PR00705">
    <property type="entry name" value="PAPAIN"/>
</dbReference>
<dbReference type="InterPro" id="IPR025661">
    <property type="entry name" value="Pept_asp_AS"/>
</dbReference>
<proteinExistence type="inferred from homology"/>
<dbReference type="Pfam" id="PF08246">
    <property type="entry name" value="Inhibitor_I29"/>
    <property type="match status" value="1"/>
</dbReference>
<accession>A0AAJ7U5Y3</accession>
<dbReference type="GO" id="GO:0006508">
    <property type="term" value="P:proteolysis"/>
    <property type="evidence" value="ECO:0007669"/>
    <property type="project" value="UniProtKB-KW"/>
</dbReference>
<dbReference type="InterPro" id="IPR039417">
    <property type="entry name" value="Peptidase_C1A_papain-like"/>
</dbReference>
<feature type="domain" description="Cathepsin propeptide inhibitor" evidence="11">
    <location>
        <begin position="36"/>
        <end position="93"/>
    </location>
</feature>
<evidence type="ECO:0000256" key="9">
    <source>
        <dbReference type="SAM" id="SignalP"/>
    </source>
</evidence>
<dbReference type="PANTHER" id="PTHR12411">
    <property type="entry name" value="CYSTEINE PROTEASE FAMILY C1-RELATED"/>
    <property type="match status" value="1"/>
</dbReference>
<dbReference type="InterPro" id="IPR025660">
    <property type="entry name" value="Pept_his_AS"/>
</dbReference>
<dbReference type="FunFam" id="3.90.70.10:FF:000057">
    <property type="entry name" value="Cysteine protease RD19A"/>
    <property type="match status" value="1"/>
</dbReference>
<name>A0AAJ7U5Y3_PETMA</name>
<keyword evidence="2" id="KW-0645">Protease</keyword>
<dbReference type="PROSITE" id="PS00639">
    <property type="entry name" value="THIOL_PROTEASE_HIS"/>
    <property type="match status" value="1"/>
</dbReference>
<keyword evidence="3 9" id="KW-0732">Signal</keyword>
<dbReference type="SUPFAM" id="SSF54001">
    <property type="entry name" value="Cysteine proteinases"/>
    <property type="match status" value="1"/>
</dbReference>
<evidence type="ECO:0000256" key="3">
    <source>
        <dbReference type="ARBA" id="ARBA00022729"/>
    </source>
</evidence>
<dbReference type="PROSITE" id="PS00640">
    <property type="entry name" value="THIOL_PROTEASE_ASN"/>
    <property type="match status" value="1"/>
</dbReference>
<dbReference type="KEGG" id="pmrn:116954015"/>
<evidence type="ECO:0000256" key="4">
    <source>
        <dbReference type="ARBA" id="ARBA00022801"/>
    </source>
</evidence>
<evidence type="ECO:0000256" key="1">
    <source>
        <dbReference type="ARBA" id="ARBA00008455"/>
    </source>
</evidence>
<dbReference type="GO" id="GO:0008234">
    <property type="term" value="F:cysteine-type peptidase activity"/>
    <property type="evidence" value="ECO:0007669"/>
    <property type="project" value="UniProtKB-KW"/>
</dbReference>
<dbReference type="PROSITE" id="PS00139">
    <property type="entry name" value="THIOL_PROTEASE_CYS"/>
    <property type="match status" value="1"/>
</dbReference>
<evidence type="ECO:0000256" key="8">
    <source>
        <dbReference type="ARBA" id="ARBA00023180"/>
    </source>
</evidence>
<keyword evidence="6" id="KW-0865">Zymogen</keyword>
<evidence type="ECO:0000259" key="10">
    <source>
        <dbReference type="SMART" id="SM00645"/>
    </source>
</evidence>
<keyword evidence="5" id="KW-0788">Thiol protease</keyword>
<keyword evidence="8" id="KW-0325">Glycoprotein</keyword>
<keyword evidence="4" id="KW-0378">Hydrolase</keyword>
<protein>
    <submittedName>
        <fullName evidence="13">Cathepsin F</fullName>
    </submittedName>
</protein>
<keyword evidence="12" id="KW-1185">Reference proteome</keyword>
<dbReference type="InterPro" id="IPR038765">
    <property type="entry name" value="Papain-like_cys_pep_sf"/>
</dbReference>
<dbReference type="AlphaFoldDB" id="A0AAJ7U5Y3"/>
<feature type="chain" id="PRO_5042533755" evidence="9">
    <location>
        <begin position="23"/>
        <end position="335"/>
    </location>
</feature>
<dbReference type="SMART" id="SM00645">
    <property type="entry name" value="Pept_C1"/>
    <property type="match status" value="1"/>
</dbReference>
<dbReference type="GO" id="GO:0005737">
    <property type="term" value="C:cytoplasm"/>
    <property type="evidence" value="ECO:0007669"/>
    <property type="project" value="UniProtKB-ARBA"/>
</dbReference>
<evidence type="ECO:0000259" key="11">
    <source>
        <dbReference type="SMART" id="SM00848"/>
    </source>
</evidence>
<dbReference type="CDD" id="cd02248">
    <property type="entry name" value="Peptidase_C1A"/>
    <property type="match status" value="1"/>
</dbReference>
<feature type="domain" description="Peptidase C1A papain C-terminal" evidence="10">
    <location>
        <begin position="120"/>
        <end position="331"/>
    </location>
</feature>
<dbReference type="SMART" id="SM00848">
    <property type="entry name" value="Inhibitor_I29"/>
    <property type="match status" value="1"/>
</dbReference>
<feature type="signal peptide" evidence="9">
    <location>
        <begin position="1"/>
        <end position="22"/>
    </location>
</feature>
<evidence type="ECO:0000256" key="7">
    <source>
        <dbReference type="ARBA" id="ARBA00023157"/>
    </source>
</evidence>
<evidence type="ECO:0000256" key="5">
    <source>
        <dbReference type="ARBA" id="ARBA00022807"/>
    </source>
</evidence>
<dbReference type="CTD" id="8722"/>
<dbReference type="InterPro" id="IPR000668">
    <property type="entry name" value="Peptidase_C1A_C"/>
</dbReference>
<dbReference type="GeneID" id="116954015"/>